<feature type="region of interest" description="Disordered" evidence="1">
    <location>
        <begin position="1"/>
        <end position="23"/>
    </location>
</feature>
<reference evidence="2" key="1">
    <citation type="submission" date="2020-11" db="EMBL/GenBank/DDBJ databases">
        <authorList>
            <consortium name="DOE Joint Genome Institute"/>
            <person name="Ahrendt S."/>
            <person name="Riley R."/>
            <person name="Andreopoulos W."/>
            <person name="Labutti K."/>
            <person name="Pangilinan J."/>
            <person name="Ruiz-Duenas F.J."/>
            <person name="Barrasa J.M."/>
            <person name="Sanchez-Garcia M."/>
            <person name="Camarero S."/>
            <person name="Miyauchi S."/>
            <person name="Serrano A."/>
            <person name="Linde D."/>
            <person name="Babiker R."/>
            <person name="Drula E."/>
            <person name="Ayuso-Fernandez I."/>
            <person name="Pacheco R."/>
            <person name="Padilla G."/>
            <person name="Ferreira P."/>
            <person name="Barriuso J."/>
            <person name="Kellner H."/>
            <person name="Castanera R."/>
            <person name="Alfaro M."/>
            <person name="Ramirez L."/>
            <person name="Pisabarro A.G."/>
            <person name="Kuo A."/>
            <person name="Tritt A."/>
            <person name="Lipzen A."/>
            <person name="He G."/>
            <person name="Yan M."/>
            <person name="Ng V."/>
            <person name="Cullen D."/>
            <person name="Martin F."/>
            <person name="Rosso M.-N."/>
            <person name="Henrissat B."/>
            <person name="Hibbett D."/>
            <person name="Martinez A.T."/>
            <person name="Grigoriev I.V."/>
        </authorList>
    </citation>
    <scope>NUCLEOTIDE SEQUENCE</scope>
    <source>
        <strain evidence="2">CBS 506.95</strain>
    </source>
</reference>
<comment type="caution">
    <text evidence="2">The sequence shown here is derived from an EMBL/GenBank/DDBJ whole genome shotgun (WGS) entry which is preliminary data.</text>
</comment>
<accession>A0A9P6JS69</accession>
<keyword evidence="3" id="KW-1185">Reference proteome</keyword>
<feature type="region of interest" description="Disordered" evidence="1">
    <location>
        <begin position="184"/>
        <end position="206"/>
    </location>
</feature>
<feature type="region of interest" description="Disordered" evidence="1">
    <location>
        <begin position="281"/>
        <end position="331"/>
    </location>
</feature>
<evidence type="ECO:0000313" key="2">
    <source>
        <dbReference type="EMBL" id="KAF9530479.1"/>
    </source>
</evidence>
<feature type="compositionally biased region" description="Acidic residues" evidence="1">
    <location>
        <begin position="318"/>
        <end position="327"/>
    </location>
</feature>
<dbReference type="Proteomes" id="UP000807306">
    <property type="component" value="Unassembled WGS sequence"/>
</dbReference>
<name>A0A9P6JS69_9AGAR</name>
<sequence>MPKTRMLPATRAARTERRSSALRTGRKPTYVARLLATLHGYFKESGMTRSYISDIDLLEKIREEASEIGEELGKRFDSSTQRALALLRRNHYVEYKPQRTTNTDAILRITKDLETILDTVDEALDGFTSLSDFEMHSAKCEYLRVQVQPKSRKLPSCAELDRENRILEDDNRRLVQENRELEEEITEMREEREEETARPTQPSLQRQDTVMIDAPPLESGMTDSMYDESALESSVLQPLIRQPSNAQTPLRPRSFRHAMASYMTPESPPGVARSLCPPATSRGLTRTDSHLFTPPATPEPPHLTTRSSRSHTPAFDGDAFDDDDEGLQDPSMDIDPAPIDLEKLLEVSMAQAQLEFENAELLGQLEKLRATTFCAVGNVTSAGTSSSPPL</sequence>
<protein>
    <submittedName>
        <fullName evidence="2">Uncharacterized protein</fullName>
    </submittedName>
</protein>
<dbReference type="EMBL" id="MU157840">
    <property type="protein sequence ID" value="KAF9530479.1"/>
    <property type="molecule type" value="Genomic_DNA"/>
</dbReference>
<proteinExistence type="predicted"/>
<feature type="compositionally biased region" description="Basic and acidic residues" evidence="1">
    <location>
        <begin position="186"/>
        <end position="197"/>
    </location>
</feature>
<gene>
    <name evidence="2" type="ORF">CPB83DRAFT_183434</name>
</gene>
<organism evidence="2 3">
    <name type="scientific">Crepidotus variabilis</name>
    <dbReference type="NCBI Taxonomy" id="179855"/>
    <lineage>
        <taxon>Eukaryota</taxon>
        <taxon>Fungi</taxon>
        <taxon>Dikarya</taxon>
        <taxon>Basidiomycota</taxon>
        <taxon>Agaricomycotina</taxon>
        <taxon>Agaricomycetes</taxon>
        <taxon>Agaricomycetidae</taxon>
        <taxon>Agaricales</taxon>
        <taxon>Agaricineae</taxon>
        <taxon>Crepidotaceae</taxon>
        <taxon>Crepidotus</taxon>
    </lineage>
</organism>
<dbReference type="AlphaFoldDB" id="A0A9P6JS69"/>
<evidence type="ECO:0000256" key="1">
    <source>
        <dbReference type="SAM" id="MobiDB-lite"/>
    </source>
</evidence>
<evidence type="ECO:0000313" key="3">
    <source>
        <dbReference type="Proteomes" id="UP000807306"/>
    </source>
</evidence>